<feature type="non-terminal residue" evidence="31">
    <location>
        <position position="662"/>
    </location>
</feature>
<dbReference type="Gene3D" id="1.20.1420.30">
    <property type="entry name" value="NCX, central ion-binding region"/>
    <property type="match status" value="2"/>
</dbReference>
<evidence type="ECO:0000256" key="28">
    <source>
        <dbReference type="SAM" id="MobiDB-lite"/>
    </source>
</evidence>
<evidence type="ECO:0000256" key="20">
    <source>
        <dbReference type="ARBA" id="ARBA00023201"/>
    </source>
</evidence>
<feature type="compositionally biased region" description="Polar residues" evidence="28">
    <location>
        <begin position="400"/>
        <end position="411"/>
    </location>
</feature>
<keyword evidence="4" id="KW-0050">Antiport</keyword>
<keyword evidence="14" id="KW-0630">Potassium</keyword>
<dbReference type="Proteomes" id="UP000530962">
    <property type="component" value="Unassembled WGS sequence"/>
</dbReference>
<feature type="compositionally biased region" description="Basic and acidic residues" evidence="28">
    <location>
        <begin position="312"/>
        <end position="325"/>
    </location>
</feature>
<keyword evidence="11" id="KW-0677">Repeat</keyword>
<feature type="domain" description="Sodium/calcium exchanger membrane region" evidence="30">
    <location>
        <begin position="135"/>
        <end position="275"/>
    </location>
</feature>
<keyword evidence="3" id="KW-0813">Transport</keyword>
<dbReference type="FunFam" id="1.20.1420.30:FF:000002">
    <property type="entry name" value="Sodium/potassium/calcium exchanger 2 isoform 1"/>
    <property type="match status" value="1"/>
</dbReference>
<evidence type="ECO:0000256" key="25">
    <source>
        <dbReference type="ARBA" id="ARBA00042297"/>
    </source>
</evidence>
<comment type="caution">
    <text evidence="31">The sequence shown here is derived from an EMBL/GenBank/DDBJ whole genome shotgun (WGS) entry which is preliminary data.</text>
</comment>
<dbReference type="InterPro" id="IPR004481">
    <property type="entry name" value="K/Na/Ca-exchanger"/>
</dbReference>
<keyword evidence="21" id="KW-0844">Vision</keyword>
<keyword evidence="20" id="KW-0739">Sodium transport</keyword>
<reference evidence="31 32" key="1">
    <citation type="submission" date="2019-09" db="EMBL/GenBank/DDBJ databases">
        <title>Bird 10,000 Genomes (B10K) Project - Family phase.</title>
        <authorList>
            <person name="Zhang G."/>
        </authorList>
    </citation>
    <scope>NUCLEOTIDE SEQUENCE [LARGE SCALE GENOMIC DNA]</scope>
    <source>
        <strain evidence="31">B10K-DU-001-26</strain>
        <tissue evidence="31">Muscle</tissue>
    </source>
</reference>
<keyword evidence="8" id="KW-0109">Calcium transport</keyword>
<evidence type="ECO:0000256" key="16">
    <source>
        <dbReference type="ARBA" id="ARBA00023053"/>
    </source>
</evidence>
<keyword evidence="9" id="KW-0716">Sensory transduction</keyword>
<feature type="region of interest" description="Disordered" evidence="28">
    <location>
        <begin position="35"/>
        <end position="65"/>
    </location>
</feature>
<feature type="compositionally biased region" description="Polar residues" evidence="28">
    <location>
        <begin position="334"/>
        <end position="343"/>
    </location>
</feature>
<keyword evidence="16" id="KW-0915">Sodium</keyword>
<keyword evidence="18 29" id="KW-0472">Membrane</keyword>
<feature type="non-terminal residue" evidence="31">
    <location>
        <position position="1"/>
    </location>
</feature>
<evidence type="ECO:0000256" key="12">
    <source>
        <dbReference type="ARBA" id="ARBA00022837"/>
    </source>
</evidence>
<evidence type="ECO:0000256" key="24">
    <source>
        <dbReference type="ARBA" id="ARBA00042035"/>
    </source>
</evidence>
<protein>
    <recommendedName>
        <fullName evidence="23">Sodium/potassium/calcium exchanger 1</fullName>
    </recommendedName>
    <alternativeName>
        <fullName evidence="24">Na(+)/K(+)/Ca(2+)-exchange protein 1</fullName>
    </alternativeName>
    <alternativeName>
        <fullName evidence="25">Retinal rod Na-Ca+K exchanger</fullName>
    </alternativeName>
    <alternativeName>
        <fullName evidence="26">Solute carrier family 24 member 1</fullName>
    </alternativeName>
</protein>
<keyword evidence="17" id="KW-0406">Ion transport</keyword>
<feature type="transmembrane region" description="Helical" evidence="29">
    <location>
        <begin position="602"/>
        <end position="625"/>
    </location>
</feature>
<sequence>MHLPQRRRLRRNRILFLLAIVLVLSFYQLQFSPSALPASQRAPQPTDPVRMTSRDLPSNKTAVRGNATAPKIRHCIYVDPEPAVPITTSVGTTPQQENASESSPDEKPPYESKGEYPQDLFSVEERRQGWVVLHIFGMMYVFVALAIVCDEYFVPALGVITEKLQISEDVAGATFMAAGGSAPELFTSLIGVFISHSNVGIGTIVGSAVFNILFVIGTCALFSRQILHLTWWPLFRDISFYIVDLLMLILFFLDSVIDWWESLLLLTAYATYVFTMKQNVFLEQWVKQELKKKLNAVQAASAEHMQKTSRAVVDDGTMKPPDVRKLQPGPALQRGSSSASLHNSQMRGTIVQLMIHTLDPLAEDRADILSNMAEAETLVRQGSQPAFLLIAFAEEEKKASSTAQVTPASDSEPSKDTQKADVPQDGQPLSSSDTSGDSSSESQEDSDGDSTESDENDEPLSLEWPESRTKQAIYLFLFPIVFPLWSTLPDVRNPESKKFFVITFFGSILWIAAFSYLMVWWAHQVGETIGISEEIMGLTILAAGTSIPDLITSVIVARKGLGDMAVSSSVGSNIFDITVGLPVPWFLFSIFNGLSPVAVSSNGLFCAIVLLFLMLLFVIISIAACKWKMNKLLGLTMFALYFVFLIISVMLEDKIISCPVSV</sequence>
<comment type="function">
    <text evidence="27">Calcium, potassium:sodium antiporter that transports 1 Ca(2+) and 1 K(+) in exchange for 4 Na(+). Critical component of the visual transduction cascade, controlling the calcium concentration of outer segments during light and darkness. Light causes a rapid lowering of cytosolic free calcium in the outer segment of both retinal rod and cone photoreceptors and the light-induced lowering of calcium is caused by extrusion via this protein which plays a key role in the process of light adaptation.</text>
</comment>
<dbReference type="AlphaFoldDB" id="A0A7K9QFL2"/>
<keyword evidence="5" id="KW-1003">Cell membrane</keyword>
<evidence type="ECO:0000256" key="10">
    <source>
        <dbReference type="ARBA" id="ARBA00022692"/>
    </source>
</evidence>
<dbReference type="GO" id="GO:0006874">
    <property type="term" value="P:intracellular calcium ion homeostasis"/>
    <property type="evidence" value="ECO:0007669"/>
    <property type="project" value="TreeGrafter"/>
</dbReference>
<evidence type="ECO:0000256" key="3">
    <source>
        <dbReference type="ARBA" id="ARBA00022448"/>
    </source>
</evidence>
<evidence type="ECO:0000256" key="18">
    <source>
        <dbReference type="ARBA" id="ARBA00023136"/>
    </source>
</evidence>
<feature type="compositionally biased region" description="Acidic residues" evidence="28">
    <location>
        <begin position="442"/>
        <end position="460"/>
    </location>
</feature>
<keyword evidence="7" id="KW-0597">Phosphoprotein</keyword>
<feature type="region of interest" description="Disordered" evidence="28">
    <location>
        <begin position="400"/>
        <end position="463"/>
    </location>
</feature>
<dbReference type="GO" id="GO:0005262">
    <property type="term" value="F:calcium channel activity"/>
    <property type="evidence" value="ECO:0007669"/>
    <property type="project" value="TreeGrafter"/>
</dbReference>
<comment type="subcellular location">
    <subcellularLocation>
        <location evidence="1">Cell membrane</location>
        <topology evidence="1">Multi-pass membrane protein</topology>
    </subcellularLocation>
</comment>
<feature type="transmembrane region" description="Helical" evidence="29">
    <location>
        <begin position="472"/>
        <end position="488"/>
    </location>
</feature>
<evidence type="ECO:0000256" key="17">
    <source>
        <dbReference type="ARBA" id="ARBA00023065"/>
    </source>
</evidence>
<feature type="transmembrane region" description="Helical" evidence="29">
    <location>
        <begin position="130"/>
        <end position="149"/>
    </location>
</feature>
<feature type="transmembrane region" description="Helical" evidence="29">
    <location>
        <begin position="535"/>
        <end position="557"/>
    </location>
</feature>
<evidence type="ECO:0000313" key="32">
    <source>
        <dbReference type="Proteomes" id="UP000530962"/>
    </source>
</evidence>
<comment type="similarity">
    <text evidence="2">Belongs to the Ca(2+):cation antiporter (CaCA) (TC 2.A.19) family. SLC24A subfamily.</text>
</comment>
<dbReference type="GO" id="GO:0005886">
    <property type="term" value="C:plasma membrane"/>
    <property type="evidence" value="ECO:0007669"/>
    <property type="project" value="UniProtKB-SubCell"/>
</dbReference>
<dbReference type="GO" id="GO:0098703">
    <property type="term" value="P:calcium ion import across plasma membrane"/>
    <property type="evidence" value="ECO:0007669"/>
    <property type="project" value="UniProtKB-ARBA"/>
</dbReference>
<evidence type="ECO:0000259" key="30">
    <source>
        <dbReference type="Pfam" id="PF01699"/>
    </source>
</evidence>
<dbReference type="PANTHER" id="PTHR10846">
    <property type="entry name" value="SODIUM/POTASSIUM/CALCIUM EXCHANGER"/>
    <property type="match status" value="1"/>
</dbReference>
<evidence type="ECO:0000256" key="13">
    <source>
        <dbReference type="ARBA" id="ARBA00022847"/>
    </source>
</evidence>
<evidence type="ECO:0000256" key="21">
    <source>
        <dbReference type="ARBA" id="ARBA00023305"/>
    </source>
</evidence>
<feature type="region of interest" description="Disordered" evidence="28">
    <location>
        <begin position="86"/>
        <end position="116"/>
    </location>
</feature>
<feature type="transmembrane region" description="Helical" evidence="29">
    <location>
        <begin position="500"/>
        <end position="523"/>
    </location>
</feature>
<feature type="compositionally biased region" description="Polar residues" evidence="28">
    <location>
        <begin position="86"/>
        <end position="102"/>
    </location>
</feature>
<keyword evidence="15 29" id="KW-1133">Transmembrane helix</keyword>
<feature type="domain" description="Sodium/calcium exchanger membrane region" evidence="30">
    <location>
        <begin position="501"/>
        <end position="649"/>
    </location>
</feature>
<evidence type="ECO:0000256" key="5">
    <source>
        <dbReference type="ARBA" id="ARBA00022475"/>
    </source>
</evidence>
<dbReference type="Pfam" id="PF01699">
    <property type="entry name" value="Na_Ca_ex"/>
    <property type="match status" value="2"/>
</dbReference>
<dbReference type="InterPro" id="IPR044880">
    <property type="entry name" value="NCX_ion-bd_dom_sf"/>
</dbReference>
<evidence type="ECO:0000256" key="22">
    <source>
        <dbReference type="ARBA" id="ARBA00033627"/>
    </source>
</evidence>
<feature type="transmembrane region" description="Helical" evidence="29">
    <location>
        <begin position="234"/>
        <end position="253"/>
    </location>
</feature>
<evidence type="ECO:0000313" key="31">
    <source>
        <dbReference type="EMBL" id="NXI09756.1"/>
    </source>
</evidence>
<evidence type="ECO:0000256" key="1">
    <source>
        <dbReference type="ARBA" id="ARBA00004651"/>
    </source>
</evidence>
<evidence type="ECO:0000256" key="27">
    <source>
        <dbReference type="ARBA" id="ARBA00045976"/>
    </source>
</evidence>
<evidence type="ECO:0000256" key="2">
    <source>
        <dbReference type="ARBA" id="ARBA00005364"/>
    </source>
</evidence>
<evidence type="ECO:0000256" key="14">
    <source>
        <dbReference type="ARBA" id="ARBA00022958"/>
    </source>
</evidence>
<name>A0A7K9QFL2_IRECY</name>
<feature type="transmembrane region" description="Helical" evidence="29">
    <location>
        <begin position="170"/>
        <end position="194"/>
    </location>
</feature>
<dbReference type="GO" id="GO:0008273">
    <property type="term" value="F:calcium, potassium:sodium antiporter activity"/>
    <property type="evidence" value="ECO:0007669"/>
    <property type="project" value="UniProtKB-ARBA"/>
</dbReference>
<keyword evidence="12" id="KW-0106">Calcium</keyword>
<dbReference type="GO" id="GO:0015293">
    <property type="term" value="F:symporter activity"/>
    <property type="evidence" value="ECO:0007669"/>
    <property type="project" value="UniProtKB-KW"/>
</dbReference>
<keyword evidence="6" id="KW-0633">Potassium transport</keyword>
<organism evidence="31 32">
    <name type="scientific">Irena cyanogastra</name>
    <name type="common">Philippine fairy-bluebird</name>
    <dbReference type="NCBI Taxonomy" id="175120"/>
    <lineage>
        <taxon>Eukaryota</taxon>
        <taxon>Metazoa</taxon>
        <taxon>Chordata</taxon>
        <taxon>Craniata</taxon>
        <taxon>Vertebrata</taxon>
        <taxon>Euteleostomi</taxon>
        <taxon>Archelosauria</taxon>
        <taxon>Archosauria</taxon>
        <taxon>Dinosauria</taxon>
        <taxon>Saurischia</taxon>
        <taxon>Theropoda</taxon>
        <taxon>Coelurosauria</taxon>
        <taxon>Aves</taxon>
        <taxon>Neognathae</taxon>
        <taxon>Neoaves</taxon>
        <taxon>Telluraves</taxon>
        <taxon>Australaves</taxon>
        <taxon>Passeriformes</taxon>
        <taxon>Corvoidea</taxon>
        <taxon>Irenidae</taxon>
        <taxon>Irena</taxon>
    </lineage>
</organism>
<evidence type="ECO:0000256" key="23">
    <source>
        <dbReference type="ARBA" id="ARBA00040585"/>
    </source>
</evidence>
<gene>
    <name evidence="31" type="primary">Slc24a1</name>
    <name evidence="31" type="ORF">IRECYA_R09288</name>
</gene>
<accession>A0A7K9QFL2</accession>
<feature type="compositionally biased region" description="Low complexity" evidence="28">
    <location>
        <begin position="430"/>
        <end position="441"/>
    </location>
</feature>
<dbReference type="PANTHER" id="PTHR10846:SF36">
    <property type="entry name" value="SODIUM_POTASSIUM_CALCIUM EXCHANGER 1"/>
    <property type="match status" value="1"/>
</dbReference>
<keyword evidence="10 29" id="KW-0812">Transmembrane</keyword>
<keyword evidence="19" id="KW-0325">Glycoprotein</keyword>
<comment type="catalytic activity">
    <reaction evidence="22">
        <text>Ca(2+)(out) + K(+)(out) + 4 Na(+)(in) = Ca(2+)(in) + K(+)(in) + 4 Na(+)(out)</text>
        <dbReference type="Rhea" id="RHEA:69967"/>
        <dbReference type="ChEBI" id="CHEBI:29101"/>
        <dbReference type="ChEBI" id="CHEBI:29103"/>
        <dbReference type="ChEBI" id="CHEBI:29108"/>
    </reaction>
</comment>
<dbReference type="NCBIfam" id="TIGR00367">
    <property type="entry name" value="calcium/sodium antiporter"/>
    <property type="match status" value="1"/>
</dbReference>
<feature type="compositionally biased region" description="Basic and acidic residues" evidence="28">
    <location>
        <begin position="104"/>
        <end position="116"/>
    </location>
</feature>
<dbReference type="FunFam" id="1.20.1420.30:FF:000004">
    <property type="entry name" value="Sodium/potassium/calcium exchanger 2 isoform 1"/>
    <property type="match status" value="1"/>
</dbReference>
<dbReference type="GO" id="GO:0060292">
    <property type="term" value="P:long-term synaptic depression"/>
    <property type="evidence" value="ECO:0007669"/>
    <property type="project" value="TreeGrafter"/>
</dbReference>
<evidence type="ECO:0000256" key="8">
    <source>
        <dbReference type="ARBA" id="ARBA00022568"/>
    </source>
</evidence>
<evidence type="ECO:0000256" key="15">
    <source>
        <dbReference type="ARBA" id="ARBA00022989"/>
    </source>
</evidence>
<feature type="region of interest" description="Disordered" evidence="28">
    <location>
        <begin position="310"/>
        <end position="343"/>
    </location>
</feature>
<dbReference type="GO" id="GO:0007601">
    <property type="term" value="P:visual perception"/>
    <property type="evidence" value="ECO:0007669"/>
    <property type="project" value="UniProtKB-KW"/>
</dbReference>
<evidence type="ECO:0000256" key="6">
    <source>
        <dbReference type="ARBA" id="ARBA00022538"/>
    </source>
</evidence>
<proteinExistence type="inferred from homology"/>
<evidence type="ECO:0000256" key="9">
    <source>
        <dbReference type="ARBA" id="ARBA00022606"/>
    </source>
</evidence>
<evidence type="ECO:0000256" key="29">
    <source>
        <dbReference type="SAM" id="Phobius"/>
    </source>
</evidence>
<dbReference type="InterPro" id="IPR004837">
    <property type="entry name" value="NaCa_Exmemb"/>
</dbReference>
<keyword evidence="13" id="KW-0769">Symport</keyword>
<evidence type="ECO:0000256" key="4">
    <source>
        <dbReference type="ARBA" id="ARBA00022449"/>
    </source>
</evidence>
<evidence type="ECO:0000256" key="7">
    <source>
        <dbReference type="ARBA" id="ARBA00022553"/>
    </source>
</evidence>
<evidence type="ECO:0000256" key="19">
    <source>
        <dbReference type="ARBA" id="ARBA00023180"/>
    </source>
</evidence>
<dbReference type="EMBL" id="VWZV01004334">
    <property type="protein sequence ID" value="NXI09756.1"/>
    <property type="molecule type" value="Genomic_DNA"/>
</dbReference>
<feature type="transmembrane region" description="Helical" evidence="29">
    <location>
        <begin position="632"/>
        <end position="651"/>
    </location>
</feature>
<feature type="transmembrane region" description="Helical" evidence="29">
    <location>
        <begin position="200"/>
        <end position="222"/>
    </location>
</feature>
<evidence type="ECO:0000256" key="26">
    <source>
        <dbReference type="ARBA" id="ARBA00042684"/>
    </source>
</evidence>
<dbReference type="GO" id="GO:0060291">
    <property type="term" value="P:long-term synaptic potentiation"/>
    <property type="evidence" value="ECO:0007669"/>
    <property type="project" value="TreeGrafter"/>
</dbReference>
<keyword evidence="32" id="KW-1185">Reference proteome</keyword>
<evidence type="ECO:0000256" key="11">
    <source>
        <dbReference type="ARBA" id="ARBA00022737"/>
    </source>
</evidence>